<accession>A0A6V1UC39</accession>
<evidence type="ECO:0000256" key="1">
    <source>
        <dbReference type="SAM" id="Phobius"/>
    </source>
</evidence>
<keyword evidence="1" id="KW-0472">Membrane</keyword>
<sequence>MRDGISYQQQTLEDAFHWHKVLPISLVYAFPWFFAVLRWQTRKRKSLVLQFRNPPVVFFVAAYTYVSCVLETLQLFTPQGLCISEYFTRSSAFSFLDGPLTVRAAQYLLVMNESLRRRFRGRYRTPGFATWVSLFFGLYNMLSFHTFFWGIVRYPAPTYIAACTYADVDAYYAFLLTLFFFSMAIFFTCKLRRQHDVYLVAKETQMFCFLTATATCAMYLGSYLLGSPFGIPGWRCVGIMVVVYYISCFLLLVLYPLWVDHQHSHKKKTLQKQSHSGLIRVQSQLTETRDISDLMCDALVSDLLSEFARARFVPEISRFLQAEHKYRQMADSAIPDEREPGPTCKQQLVWHLGLRQAYLSMLSEFFMPDSPYELNLEAGVLERAAALVTADAWREVPAAKRSTVFDEARHEVTVLFDQNFGPEFHAELVRVCHRRENGGEEKSWLECRPTIDGAMPPAQRGWYLRSTALRSKQRLQGGQILAI</sequence>
<feature type="transmembrane region" description="Helical" evidence="1">
    <location>
        <begin position="237"/>
        <end position="258"/>
    </location>
</feature>
<feature type="transmembrane region" description="Helical" evidence="1">
    <location>
        <begin position="170"/>
        <end position="187"/>
    </location>
</feature>
<dbReference type="InterPro" id="IPR036305">
    <property type="entry name" value="RGS_sf"/>
</dbReference>
<feature type="transmembrane region" description="Helical" evidence="1">
    <location>
        <begin position="128"/>
        <end position="150"/>
    </location>
</feature>
<dbReference type="Gene3D" id="1.10.167.10">
    <property type="entry name" value="Regulator of G-protein Signalling 4, domain 2"/>
    <property type="match status" value="1"/>
</dbReference>
<name>A0A6V1UC39_HETAK</name>
<dbReference type="InterPro" id="IPR016137">
    <property type="entry name" value="RGS"/>
</dbReference>
<evidence type="ECO:0000313" key="3">
    <source>
        <dbReference type="EMBL" id="CAE0641407.1"/>
    </source>
</evidence>
<reference evidence="3" key="1">
    <citation type="submission" date="2021-01" db="EMBL/GenBank/DDBJ databases">
        <authorList>
            <person name="Corre E."/>
            <person name="Pelletier E."/>
            <person name="Niang G."/>
            <person name="Scheremetjew M."/>
            <person name="Finn R."/>
            <person name="Kale V."/>
            <person name="Holt S."/>
            <person name="Cochrane G."/>
            <person name="Meng A."/>
            <person name="Brown T."/>
            <person name="Cohen L."/>
        </authorList>
    </citation>
    <scope>NUCLEOTIDE SEQUENCE</scope>
    <source>
        <strain evidence="3">CCMP3107</strain>
    </source>
</reference>
<evidence type="ECO:0000259" key="2">
    <source>
        <dbReference type="PROSITE" id="PS50132"/>
    </source>
</evidence>
<gene>
    <name evidence="3" type="ORF">HAKA00212_LOCUS20235</name>
    <name evidence="4" type="ORF">HAKA00212_LOCUS20236</name>
</gene>
<dbReference type="EMBL" id="HBIU01044966">
    <property type="protein sequence ID" value="CAE0641407.1"/>
    <property type="molecule type" value="Transcribed_RNA"/>
</dbReference>
<proteinExistence type="predicted"/>
<evidence type="ECO:0000313" key="4">
    <source>
        <dbReference type="EMBL" id="CAE0641408.1"/>
    </source>
</evidence>
<organism evidence="3">
    <name type="scientific">Heterosigma akashiwo</name>
    <name type="common">Chromophytic alga</name>
    <name type="synonym">Heterosigma carterae</name>
    <dbReference type="NCBI Taxonomy" id="2829"/>
    <lineage>
        <taxon>Eukaryota</taxon>
        <taxon>Sar</taxon>
        <taxon>Stramenopiles</taxon>
        <taxon>Ochrophyta</taxon>
        <taxon>Raphidophyceae</taxon>
        <taxon>Chattonellales</taxon>
        <taxon>Chattonellaceae</taxon>
        <taxon>Heterosigma</taxon>
    </lineage>
</organism>
<dbReference type="PROSITE" id="PS50132">
    <property type="entry name" value="RGS"/>
    <property type="match status" value="1"/>
</dbReference>
<dbReference type="EMBL" id="HBIU01044967">
    <property type="protein sequence ID" value="CAE0641408.1"/>
    <property type="molecule type" value="Transcribed_RNA"/>
</dbReference>
<feature type="transmembrane region" description="Helical" evidence="1">
    <location>
        <begin position="207"/>
        <end position="225"/>
    </location>
</feature>
<feature type="transmembrane region" description="Helical" evidence="1">
    <location>
        <begin position="20"/>
        <end position="37"/>
    </location>
</feature>
<protein>
    <recommendedName>
        <fullName evidence="2">RGS domain-containing protein</fullName>
    </recommendedName>
</protein>
<dbReference type="AlphaFoldDB" id="A0A6V1UC39"/>
<keyword evidence="1" id="KW-1133">Transmembrane helix</keyword>
<keyword evidence="1" id="KW-0812">Transmembrane</keyword>
<dbReference type="InterPro" id="IPR044926">
    <property type="entry name" value="RGS_subdomain_2"/>
</dbReference>
<feature type="domain" description="RGS" evidence="2">
    <location>
        <begin position="290"/>
        <end position="424"/>
    </location>
</feature>
<dbReference type="SUPFAM" id="SSF48097">
    <property type="entry name" value="Regulator of G-protein signaling, RGS"/>
    <property type="match status" value="1"/>
</dbReference>